<accession>F2BBX0</accession>
<dbReference type="InterPro" id="IPR037126">
    <property type="entry name" value="PdaC/RsiV-like_sf"/>
</dbReference>
<keyword evidence="3" id="KW-1185">Reference proteome</keyword>
<dbReference type="HOGENOM" id="CLU_982915_0_0_4"/>
<gene>
    <name evidence="2" type="ORF">HMPREF9123_1225</name>
</gene>
<feature type="signal peptide" evidence="1">
    <location>
        <begin position="1"/>
        <end position="19"/>
    </location>
</feature>
<keyword evidence="1" id="KW-0732">Signal</keyword>
<evidence type="ECO:0000313" key="2">
    <source>
        <dbReference type="EMBL" id="EGF11030.1"/>
    </source>
</evidence>
<comment type="caution">
    <text evidence="2">The sequence shown here is derived from an EMBL/GenBank/DDBJ whole genome shotgun (WGS) entry which is preliminary data.</text>
</comment>
<dbReference type="EMBL" id="AFAY01000025">
    <property type="protein sequence ID" value="EGF11030.1"/>
    <property type="molecule type" value="Genomic_DNA"/>
</dbReference>
<dbReference type="Gene3D" id="3.90.640.20">
    <property type="entry name" value="Heat-shock cognate protein, ATPase"/>
    <property type="match status" value="1"/>
</dbReference>
<evidence type="ECO:0000313" key="3">
    <source>
        <dbReference type="Proteomes" id="UP000004105"/>
    </source>
</evidence>
<dbReference type="Proteomes" id="UP000004105">
    <property type="component" value="Unassembled WGS sequence"/>
</dbReference>
<protein>
    <recommendedName>
        <fullName evidence="4">DUF3298 domain-containing protein</fullName>
    </recommendedName>
</protein>
<feature type="chain" id="PRO_5005346389" description="DUF3298 domain-containing protein" evidence="1">
    <location>
        <begin position="20"/>
        <end position="263"/>
    </location>
</feature>
<dbReference type="RefSeq" id="WP_007342234.1">
    <property type="nucleotide sequence ID" value="NZ_GL878494.1"/>
</dbReference>
<sequence length="263" mass="29605">MNKHLPALLLAALALPALAAPPQVRIQSFTAKYCPKPSPDPECSEFVVSRPVFPDAAQNAFIEKLLRPMSAADGLKTLTKAAALRELKKRVNENRDDEGYPRHQYIVEADLEGYTPHYYVLSTTDYEFSGGAHGAGDGSDYVIPRSGKPVPLKLADILLPGKKAAFAALHREGMTNYYLEEGVGKTRQEIEADYDDKNSSHYLTDEHLENWTFYKNALSYTYNHYTFGSYVDTPSFLLPADKLKGIVKPEILRELEAYREWKR</sequence>
<dbReference type="Gene3D" id="3.30.565.40">
    <property type="entry name" value="Fervidobacterium nodosum Rt17-B1 like"/>
    <property type="match status" value="1"/>
</dbReference>
<reference evidence="2 3" key="1">
    <citation type="submission" date="2011-02" db="EMBL/GenBank/DDBJ databases">
        <authorList>
            <person name="Muzny D."/>
            <person name="Qin X."/>
            <person name="Deng J."/>
            <person name="Jiang H."/>
            <person name="Liu Y."/>
            <person name="Qu J."/>
            <person name="Song X.-Z."/>
            <person name="Zhang L."/>
            <person name="Thornton R."/>
            <person name="Coyle M."/>
            <person name="Francisco L."/>
            <person name="Jackson L."/>
            <person name="Javaid M."/>
            <person name="Korchina V."/>
            <person name="Kovar C."/>
            <person name="Mata R."/>
            <person name="Mathew T."/>
            <person name="Ngo R."/>
            <person name="Nguyen L."/>
            <person name="Nguyen N."/>
            <person name="Okwuonu G."/>
            <person name="Ongeri F."/>
            <person name="Pham C."/>
            <person name="Simmons D."/>
            <person name="Wilczek-Boney K."/>
            <person name="Hale W."/>
            <person name="Jakkamsetti A."/>
            <person name="Pham P."/>
            <person name="Ruth R."/>
            <person name="San Lucas F."/>
            <person name="Warren J."/>
            <person name="Zhang J."/>
            <person name="Zhao Z."/>
            <person name="Zhou C."/>
            <person name="Zhu D."/>
            <person name="Lee S."/>
            <person name="Bess C."/>
            <person name="Blankenburg K."/>
            <person name="Forbes L."/>
            <person name="Fu Q."/>
            <person name="Gubbala S."/>
            <person name="Hirani K."/>
            <person name="Jayaseelan J.C."/>
            <person name="Lara F."/>
            <person name="Munidasa M."/>
            <person name="Palculict T."/>
            <person name="Patil S."/>
            <person name="Pu L.-L."/>
            <person name="Saada N."/>
            <person name="Tang L."/>
            <person name="Weissenberger G."/>
            <person name="Zhu Y."/>
            <person name="Hemphill L."/>
            <person name="Shang Y."/>
            <person name="Youmans B."/>
            <person name="Ayvaz T."/>
            <person name="Ross M."/>
            <person name="Santibanez J."/>
            <person name="Aqrawi P."/>
            <person name="Gross S."/>
            <person name="Joshi V."/>
            <person name="Fowler G."/>
            <person name="Nazareth L."/>
            <person name="Reid J."/>
            <person name="Worley K."/>
            <person name="Petrosino J."/>
            <person name="Highlander S."/>
            <person name="Gibbs R."/>
        </authorList>
    </citation>
    <scope>NUCLEOTIDE SEQUENCE [LARGE SCALE GENOMIC DNA]</scope>
    <source>
        <strain evidence="2 3">ATCC BAA-1200</strain>
    </source>
</reference>
<evidence type="ECO:0000256" key="1">
    <source>
        <dbReference type="SAM" id="SignalP"/>
    </source>
</evidence>
<evidence type="ECO:0008006" key="4">
    <source>
        <dbReference type="Google" id="ProtNLM"/>
    </source>
</evidence>
<dbReference type="AlphaFoldDB" id="F2BBX0"/>
<dbReference type="OrthoDB" id="8610451at2"/>
<proteinExistence type="predicted"/>
<organism evidence="2 3">
    <name type="scientific">Neisseria bacilliformis ATCC BAA-1200</name>
    <dbReference type="NCBI Taxonomy" id="888742"/>
    <lineage>
        <taxon>Bacteria</taxon>
        <taxon>Pseudomonadati</taxon>
        <taxon>Pseudomonadota</taxon>
        <taxon>Betaproteobacteria</taxon>
        <taxon>Neisseriales</taxon>
        <taxon>Neisseriaceae</taxon>
        <taxon>Neisseria</taxon>
    </lineage>
</organism>
<name>F2BBX0_9NEIS</name>